<dbReference type="Gene3D" id="3.40.1440.10">
    <property type="entry name" value="GIY-YIG endonuclease"/>
    <property type="match status" value="1"/>
</dbReference>
<evidence type="ECO:0000259" key="8">
    <source>
        <dbReference type="PROSITE" id="PS50165"/>
    </source>
</evidence>
<dbReference type="InterPro" id="IPR010994">
    <property type="entry name" value="RuvA_2-like"/>
</dbReference>
<proteinExistence type="inferred from homology"/>
<keyword evidence="3" id="KW-0228">DNA excision</keyword>
<evidence type="ECO:0000313" key="9">
    <source>
        <dbReference type="EMBL" id="CAB4560535.1"/>
    </source>
</evidence>
<evidence type="ECO:0000256" key="5">
    <source>
        <dbReference type="ARBA" id="ARBA00023204"/>
    </source>
</evidence>
<keyword evidence="5" id="KW-0234">DNA repair</keyword>
<dbReference type="EMBL" id="CAEZTD010000043">
    <property type="protein sequence ID" value="CAB4560535.1"/>
    <property type="molecule type" value="Genomic_DNA"/>
</dbReference>
<keyword evidence="1" id="KW-0963">Cytoplasm</keyword>
<organism evidence="9">
    <name type="scientific">freshwater metagenome</name>
    <dbReference type="NCBI Taxonomy" id="449393"/>
    <lineage>
        <taxon>unclassified sequences</taxon>
        <taxon>metagenomes</taxon>
        <taxon>ecological metagenomes</taxon>
    </lineage>
</organism>
<dbReference type="GO" id="GO:0009380">
    <property type="term" value="C:excinuclease repair complex"/>
    <property type="evidence" value="ECO:0007669"/>
    <property type="project" value="InterPro"/>
</dbReference>
<dbReference type="GO" id="GO:0009381">
    <property type="term" value="F:excinuclease ABC activity"/>
    <property type="evidence" value="ECO:0007669"/>
    <property type="project" value="InterPro"/>
</dbReference>
<dbReference type="SMART" id="SM00278">
    <property type="entry name" value="HhH1"/>
    <property type="match status" value="2"/>
</dbReference>
<evidence type="ECO:0000259" key="6">
    <source>
        <dbReference type="PROSITE" id="PS50151"/>
    </source>
</evidence>
<dbReference type="InterPro" id="IPR004791">
    <property type="entry name" value="UvrC"/>
</dbReference>
<dbReference type="InterPro" id="IPR003583">
    <property type="entry name" value="Hlx-hairpin-Hlx_DNA-bd_motif"/>
</dbReference>
<feature type="domain" description="UvrC family homology region profile" evidence="8">
    <location>
        <begin position="259"/>
        <end position="500"/>
    </location>
</feature>
<dbReference type="NCBIfam" id="TIGR00194">
    <property type="entry name" value="uvrC"/>
    <property type="match status" value="1"/>
</dbReference>
<evidence type="ECO:0000256" key="2">
    <source>
        <dbReference type="ARBA" id="ARBA00022763"/>
    </source>
</evidence>
<gene>
    <name evidence="9" type="ORF">UFOPK1591_00702</name>
</gene>
<dbReference type="InterPro" id="IPR001943">
    <property type="entry name" value="UVR_dom"/>
</dbReference>
<dbReference type="InterPro" id="IPR035901">
    <property type="entry name" value="GIY-YIG_endonuc_sf"/>
</dbReference>
<dbReference type="GO" id="GO:0003677">
    <property type="term" value="F:DNA binding"/>
    <property type="evidence" value="ECO:0007669"/>
    <property type="project" value="InterPro"/>
</dbReference>
<evidence type="ECO:0000259" key="7">
    <source>
        <dbReference type="PROSITE" id="PS50164"/>
    </source>
</evidence>
<dbReference type="PANTHER" id="PTHR30562">
    <property type="entry name" value="UVRC/OXIDOREDUCTASE"/>
    <property type="match status" value="1"/>
</dbReference>
<dbReference type="InterPro" id="IPR036876">
    <property type="entry name" value="UVR_dom_sf"/>
</dbReference>
<keyword evidence="4" id="KW-0267">Excision nuclease</keyword>
<evidence type="ECO:0000256" key="3">
    <source>
        <dbReference type="ARBA" id="ARBA00022769"/>
    </source>
</evidence>
<evidence type="ECO:0000256" key="1">
    <source>
        <dbReference type="ARBA" id="ARBA00022490"/>
    </source>
</evidence>
<protein>
    <submittedName>
        <fullName evidence="9">Unannotated protein</fullName>
    </submittedName>
</protein>
<dbReference type="SUPFAM" id="SSF47781">
    <property type="entry name" value="RuvA domain 2-like"/>
    <property type="match status" value="1"/>
</dbReference>
<dbReference type="FunFam" id="3.40.1440.10:FF:000001">
    <property type="entry name" value="UvrABC system protein C"/>
    <property type="match status" value="1"/>
</dbReference>
<name>A0A6J6DBD1_9ZZZZ</name>
<dbReference type="PANTHER" id="PTHR30562:SF1">
    <property type="entry name" value="UVRABC SYSTEM PROTEIN C"/>
    <property type="match status" value="1"/>
</dbReference>
<reference evidence="9" key="1">
    <citation type="submission" date="2020-05" db="EMBL/GenBank/DDBJ databases">
        <authorList>
            <person name="Chiriac C."/>
            <person name="Salcher M."/>
            <person name="Ghai R."/>
            <person name="Kavagutti S V."/>
        </authorList>
    </citation>
    <scope>NUCLEOTIDE SEQUENCE</scope>
</reference>
<dbReference type="Gene3D" id="4.10.860.10">
    <property type="entry name" value="UVR domain"/>
    <property type="match status" value="1"/>
</dbReference>
<dbReference type="Pfam" id="PF22920">
    <property type="entry name" value="UvrC_RNaseH"/>
    <property type="match status" value="1"/>
</dbReference>
<dbReference type="InterPro" id="IPR047296">
    <property type="entry name" value="GIY-YIG_UvrC_Cho"/>
</dbReference>
<dbReference type="Pfam" id="PF14520">
    <property type="entry name" value="HHH_5"/>
    <property type="match status" value="1"/>
</dbReference>
<evidence type="ECO:0000256" key="4">
    <source>
        <dbReference type="ARBA" id="ARBA00022881"/>
    </source>
</evidence>
<dbReference type="Gene3D" id="1.10.150.20">
    <property type="entry name" value="5' to 3' exonuclease, C-terminal subdomain"/>
    <property type="match status" value="1"/>
</dbReference>
<keyword evidence="2" id="KW-0227">DNA damage</keyword>
<dbReference type="SMART" id="SM00465">
    <property type="entry name" value="GIYc"/>
    <property type="match status" value="1"/>
</dbReference>
<dbReference type="CDD" id="cd10434">
    <property type="entry name" value="GIY-YIG_UvrC_Cho"/>
    <property type="match status" value="1"/>
</dbReference>
<dbReference type="NCBIfam" id="NF001824">
    <property type="entry name" value="PRK00558.1-5"/>
    <property type="match status" value="1"/>
</dbReference>
<feature type="domain" description="UVR" evidence="6">
    <location>
        <begin position="208"/>
        <end position="243"/>
    </location>
</feature>
<dbReference type="SUPFAM" id="SSF82771">
    <property type="entry name" value="GIY-YIG endonuclease"/>
    <property type="match status" value="1"/>
</dbReference>
<dbReference type="GO" id="GO:0006289">
    <property type="term" value="P:nucleotide-excision repair"/>
    <property type="evidence" value="ECO:0007669"/>
    <property type="project" value="InterPro"/>
</dbReference>
<dbReference type="Gene3D" id="3.30.420.340">
    <property type="entry name" value="UvrC, RNAse H endonuclease domain"/>
    <property type="match status" value="1"/>
</dbReference>
<dbReference type="PROSITE" id="PS50165">
    <property type="entry name" value="UVRC"/>
    <property type="match status" value="1"/>
</dbReference>
<accession>A0A6J6DBD1</accession>
<feature type="domain" description="GIY-YIG" evidence="7">
    <location>
        <begin position="16"/>
        <end position="95"/>
    </location>
</feature>
<dbReference type="InterPro" id="IPR038476">
    <property type="entry name" value="UvrC_RNase_H_dom_sf"/>
</dbReference>
<dbReference type="SUPFAM" id="SSF46600">
    <property type="entry name" value="C-terminal UvrC-binding domain of UvrB"/>
    <property type="match status" value="1"/>
</dbReference>
<dbReference type="Pfam" id="PF02151">
    <property type="entry name" value="UVR"/>
    <property type="match status" value="1"/>
</dbReference>
<dbReference type="PROSITE" id="PS50151">
    <property type="entry name" value="UVR"/>
    <property type="match status" value="1"/>
</dbReference>
<dbReference type="InterPro" id="IPR000305">
    <property type="entry name" value="GIY-YIG_endonuc"/>
</dbReference>
<dbReference type="InterPro" id="IPR050066">
    <property type="entry name" value="UvrABC_protein_C"/>
</dbReference>
<dbReference type="AlphaFoldDB" id="A0A6J6DBD1"/>
<dbReference type="HAMAP" id="MF_00203">
    <property type="entry name" value="UvrC"/>
    <property type="match status" value="1"/>
</dbReference>
<dbReference type="Pfam" id="PF08459">
    <property type="entry name" value="UvrC_RNaseH_dom"/>
    <property type="match status" value="1"/>
</dbReference>
<dbReference type="Pfam" id="PF01541">
    <property type="entry name" value="GIY-YIG"/>
    <property type="match status" value="1"/>
</dbReference>
<dbReference type="InterPro" id="IPR001162">
    <property type="entry name" value="UvrC_RNase_H_dom"/>
</dbReference>
<sequence>MSEALAYRPATGDIPTNPGVYRFFDSNGRILYVGKAKNLRARLTSYFAPLHTLHERTRRMVTSASNVLWTVVNTEFEALQLEFTWIKEFEPPFNIQFRDDKSYPYLAITMGEDVPRVFVTRKRGIPGAKYFGPYTKTWAIRETLEQVLRVFPVRSCSDGVYRKAAAANRPCLLGDIGRCAAPCAGRVTPEDHRTIATQLGAFMAGKNDGYVEQLRSEMREASERQDYERAAKLRDGIEALQTVASKSAVVLDDAIDADVFGVARDELTAAVHVFRVRGGRIRGVRAWTVDTELDASDTDFCDSMLRAAYESGDEIPGDVIVPFIPDDAEVLSRWLTEQRRDRLDDVRAARVKIRIAQRGTLATLAGTVTENAMQALALHRTKRSSDYVTRTTALTDLQDALGLPEAPLRIECFDVSHLGGTKVVGSMVVFEDGLPKKAHYRKFSIAETTDDTDSIAQLITRRVSRLDDSAESDTTGFAYPPGLLIVDGGKPQVEAAARALRELGRSDIPVCGLAKRLEEVWLAGESFPVILPRNSNSLFLLQRVRDEAHRFAISFQRQKRKSDVRSELSEISGLGPKRVSALLTHFGSVTALRSAPIKDIAAVPGITAGLAERIVAAISREPGKDPTG</sequence>
<dbReference type="PROSITE" id="PS50164">
    <property type="entry name" value="GIY_YIG"/>
    <property type="match status" value="1"/>
</dbReference>